<dbReference type="Gene3D" id="1.10.10.10">
    <property type="entry name" value="Winged helix-like DNA-binding domain superfamily/Winged helix DNA-binding domain"/>
    <property type="match status" value="1"/>
</dbReference>
<keyword evidence="3" id="KW-1185">Reference proteome</keyword>
<dbReference type="SUPFAM" id="SSF56281">
    <property type="entry name" value="Metallo-hydrolase/oxidoreductase"/>
    <property type="match status" value="1"/>
</dbReference>
<accession>A0ABX8SET7</accession>
<dbReference type="PANTHER" id="PTHR23131:SF0">
    <property type="entry name" value="ENDORIBONUCLEASE LACTB2"/>
    <property type="match status" value="1"/>
</dbReference>
<feature type="domain" description="Metallo-beta-lactamase" evidence="1">
    <location>
        <begin position="42"/>
        <end position="203"/>
    </location>
</feature>
<dbReference type="InterPro" id="IPR001279">
    <property type="entry name" value="Metallo-B-lactamas"/>
</dbReference>
<dbReference type="CDD" id="cd16278">
    <property type="entry name" value="metallo-hydrolase-like_MBL-fold"/>
    <property type="match status" value="1"/>
</dbReference>
<dbReference type="Gene3D" id="3.60.15.10">
    <property type="entry name" value="Ribonuclease Z/Hydroxyacylglutathione hydrolase-like"/>
    <property type="match status" value="1"/>
</dbReference>
<evidence type="ECO:0000313" key="3">
    <source>
        <dbReference type="Proteomes" id="UP000887023"/>
    </source>
</evidence>
<dbReference type="SMART" id="SM00849">
    <property type="entry name" value="Lactamase_B"/>
    <property type="match status" value="1"/>
</dbReference>
<reference evidence="2" key="1">
    <citation type="submission" date="2021-07" db="EMBL/GenBank/DDBJ databases">
        <title>Candidatus Kaistella beijingensis sp. nov. isolated from a municipal wastewater treatment plant is involved in sludge foaming.</title>
        <authorList>
            <person name="Song Y."/>
            <person name="Liu S.-J."/>
        </authorList>
    </citation>
    <scope>NUCLEOTIDE SEQUENCE</scope>
    <source>
        <strain evidence="2">DSM 43998</strain>
    </source>
</reference>
<dbReference type="EMBL" id="CP079105">
    <property type="protein sequence ID" value="QXQ14191.1"/>
    <property type="molecule type" value="Genomic_DNA"/>
</dbReference>
<proteinExistence type="predicted"/>
<evidence type="ECO:0000259" key="1">
    <source>
        <dbReference type="SMART" id="SM00849"/>
    </source>
</evidence>
<gene>
    <name evidence="2" type="ORF">KV203_01750</name>
</gene>
<dbReference type="Pfam" id="PF00753">
    <property type="entry name" value="Lactamase_B"/>
    <property type="match status" value="1"/>
</dbReference>
<dbReference type="InterPro" id="IPR050662">
    <property type="entry name" value="Sec-metab_biosynth-thioest"/>
</dbReference>
<dbReference type="InterPro" id="IPR041516">
    <property type="entry name" value="LACTB2_WH"/>
</dbReference>
<sequence length="273" mass="29512">MTARDTADAATPAHPAYAQLRPVTPTAAVVLARNPGRMTLDGTNTWILRAPGTRECVVVDPGPRDREHLRIVAEQGPVALTLISHRHPDHTAGLKRFVKATGSPARAFAGQFLHGQFDGHDVEPLVDGEVIEAAGLRIGVLRTPGHTADSASFVLDDAVLTGDTILGRGTTVIDSRDGTLADYLDSLRRLVDLGVGRRLLPAHGPDQPDTADVARAYLAHREERLDQVRAALITLGPDAKPMQVVRHVYADVDKKLWPAARSSVKAQLDYLRR</sequence>
<dbReference type="RefSeq" id="WP_066467212.1">
    <property type="nucleotide sequence ID" value="NZ_CBCRUZ010000020.1"/>
</dbReference>
<protein>
    <submittedName>
        <fullName evidence="2">MBL fold metallo-hydrolase</fullName>
    </submittedName>
</protein>
<dbReference type="InterPro" id="IPR036866">
    <property type="entry name" value="RibonucZ/Hydroxyglut_hydro"/>
</dbReference>
<dbReference type="PANTHER" id="PTHR23131">
    <property type="entry name" value="ENDORIBONUCLEASE LACTB2"/>
    <property type="match status" value="1"/>
</dbReference>
<organism evidence="2 3">
    <name type="scientific">Skermania pinensis</name>
    <dbReference type="NCBI Taxonomy" id="39122"/>
    <lineage>
        <taxon>Bacteria</taxon>
        <taxon>Bacillati</taxon>
        <taxon>Actinomycetota</taxon>
        <taxon>Actinomycetes</taxon>
        <taxon>Mycobacteriales</taxon>
        <taxon>Gordoniaceae</taxon>
        <taxon>Skermania</taxon>
    </lineage>
</organism>
<evidence type="ECO:0000313" key="2">
    <source>
        <dbReference type="EMBL" id="QXQ14191.1"/>
    </source>
</evidence>
<dbReference type="InterPro" id="IPR036388">
    <property type="entry name" value="WH-like_DNA-bd_sf"/>
</dbReference>
<dbReference type="Proteomes" id="UP000887023">
    <property type="component" value="Chromosome"/>
</dbReference>
<name>A0ABX8SET7_9ACTN</name>
<dbReference type="Pfam" id="PF17778">
    <property type="entry name" value="WHD_BLACT"/>
    <property type="match status" value="1"/>
</dbReference>